<evidence type="ECO:0000313" key="3">
    <source>
        <dbReference type="EMBL" id="AGL45109.1"/>
    </source>
</evidence>
<sequence>MFRMYTPKRSCSEEEKNVKRYNGDGYHDLGMVTENQMSNVSSNPLTEHYHVKGFNDSAGEKCTPTK</sequence>
<organism evidence="4">
    <name type="scientific">Clostridium botulinum</name>
    <dbReference type="NCBI Taxonomy" id="1491"/>
    <lineage>
        <taxon>Bacteria</taxon>
        <taxon>Bacillati</taxon>
        <taxon>Bacillota</taxon>
        <taxon>Clostridia</taxon>
        <taxon>Eubacteriales</taxon>
        <taxon>Clostridiaceae</taxon>
        <taxon>Clostridium</taxon>
    </lineage>
</organism>
<evidence type="ECO:0000313" key="5">
    <source>
        <dbReference type="EMBL" id="AGL45189.1"/>
    </source>
</evidence>
<evidence type="ECO:0000313" key="4">
    <source>
        <dbReference type="EMBL" id="AGL45149.1"/>
    </source>
</evidence>
<evidence type="ECO:0000313" key="2">
    <source>
        <dbReference type="EMBL" id="AGL45069.1"/>
    </source>
</evidence>
<dbReference type="AlphaFoldDB" id="R4NG49"/>
<accession>R4NG49</accession>
<name>R4NG49_CLOBO</name>
<dbReference type="EMBL" id="KC516868">
    <property type="protein sequence ID" value="AGL45029.1"/>
    <property type="molecule type" value="Genomic_DNA"/>
</dbReference>
<dbReference type="EMBL" id="KC516871">
    <property type="protein sequence ID" value="AGL45149.1"/>
    <property type="molecule type" value="Genomic_DNA"/>
</dbReference>
<protein>
    <submittedName>
        <fullName evidence="4">Uncharacterized protein</fullName>
    </submittedName>
</protein>
<dbReference type="EMBL" id="KC516869">
    <property type="protein sequence ID" value="AGL45069.1"/>
    <property type="molecule type" value="Genomic_DNA"/>
</dbReference>
<reference evidence="4" key="1">
    <citation type="journal article" date="2013" name="Genome Biol. Evol.">
        <title>The Type F6 Neurotoxin Gene Cluster Locus of Group II Clostridium botulinum Has Evolved by Successive Disruption of Two Different Ancestral Precursors.</title>
        <authorList>
            <person name="Carter A.T."/>
            <person name="Stringer S.C."/>
            <person name="Webb M.D."/>
            <person name="Peck M.W."/>
        </authorList>
    </citation>
    <scope>NUCLEOTIDE SEQUENCE</scope>
    <source>
        <strain evidence="3">Craig610</strain>
        <strain evidence="4">Eklund202F</strain>
        <strain evidence="5">HobbsFT10</strain>
        <strain evidence="1">IFR 06/001</strain>
        <strain evidence="2">IFR 06/005</strain>
    </source>
</reference>
<evidence type="ECO:0000313" key="1">
    <source>
        <dbReference type="EMBL" id="AGL45029.1"/>
    </source>
</evidence>
<proteinExistence type="predicted"/>
<dbReference type="EMBL" id="KC516872">
    <property type="protein sequence ID" value="AGL45189.1"/>
    <property type="molecule type" value="Genomic_DNA"/>
</dbReference>
<dbReference type="EMBL" id="KC516870">
    <property type="protein sequence ID" value="AGL45109.1"/>
    <property type="molecule type" value="Genomic_DNA"/>
</dbReference>